<evidence type="ECO:0000313" key="1">
    <source>
        <dbReference type="EMBL" id="KAJ9103961.1"/>
    </source>
</evidence>
<keyword evidence="2" id="KW-1185">Reference proteome</keyword>
<evidence type="ECO:0000313" key="2">
    <source>
        <dbReference type="Proteomes" id="UP001227268"/>
    </source>
</evidence>
<dbReference type="Proteomes" id="UP001227268">
    <property type="component" value="Unassembled WGS sequence"/>
</dbReference>
<gene>
    <name evidence="1" type="ORF">QFC21_002424</name>
</gene>
<comment type="caution">
    <text evidence="1">The sequence shown here is derived from an EMBL/GenBank/DDBJ whole genome shotgun (WGS) entry which is preliminary data.</text>
</comment>
<protein>
    <submittedName>
        <fullName evidence="1">Uncharacterized protein</fullName>
    </submittedName>
</protein>
<accession>A0ACC2VZA0</accession>
<sequence length="419" mass="46131">MSRLTLAQQLKQLESAAPIQETDPENAYSSLGTYNPRHGEEEDEGDEARAHYGDVGKSSLRDPTLSTLSHLDAKYNSTGHGKQQQTTSNTKKVKVFDDDLSEDEDEERIFAGEDGLDASGSENDEDEGDSEDHDSEEDEEEEDEDEDDDEEEADEESENDDTQPTTHRALPTPKTAASANGNTKLDPVAAIRASKNKEIEKGRAILRQQKLFDDLVAVRISFAKAWQAGSKVPLLQPQSRAGKRSIDDVDAETDEPTGPAEALEAMNATLADNRAQMLRSLHSLSEDLFSVRERIGRALPGMIDAASGRERKRRKFDEEEVDEEERDDVIGYQTYWKSCADDSFGLLDSSHDVLVTTLNKWSTKIQAASIQQATLAGKNNGNKFSVTTAGTGVLEAIDGSLNAKASRTHSRPLSPWLPY</sequence>
<organism evidence="1 2">
    <name type="scientific">Naganishia friedmannii</name>
    <dbReference type="NCBI Taxonomy" id="89922"/>
    <lineage>
        <taxon>Eukaryota</taxon>
        <taxon>Fungi</taxon>
        <taxon>Dikarya</taxon>
        <taxon>Basidiomycota</taxon>
        <taxon>Agaricomycotina</taxon>
        <taxon>Tremellomycetes</taxon>
        <taxon>Filobasidiales</taxon>
        <taxon>Filobasidiaceae</taxon>
        <taxon>Naganishia</taxon>
    </lineage>
</organism>
<name>A0ACC2VZA0_9TREE</name>
<reference evidence="1" key="1">
    <citation type="submission" date="2023-04" db="EMBL/GenBank/DDBJ databases">
        <title>Draft Genome sequencing of Naganishia species isolated from polar environments using Oxford Nanopore Technology.</title>
        <authorList>
            <person name="Leo P."/>
            <person name="Venkateswaran K."/>
        </authorList>
    </citation>
    <scope>NUCLEOTIDE SEQUENCE</scope>
    <source>
        <strain evidence="1">MNA-CCFEE 5423</strain>
    </source>
</reference>
<proteinExistence type="predicted"/>
<dbReference type="EMBL" id="JASBWT010000006">
    <property type="protein sequence ID" value="KAJ9103961.1"/>
    <property type="molecule type" value="Genomic_DNA"/>
</dbReference>